<dbReference type="EMBL" id="CP093327">
    <property type="protein sequence ID" value="UNK47776.1"/>
    <property type="molecule type" value="Genomic_DNA"/>
</dbReference>
<accession>A0ABY3WHC9</accession>
<evidence type="ECO:0000256" key="3">
    <source>
        <dbReference type="ARBA" id="ARBA00022475"/>
    </source>
</evidence>
<dbReference type="Proteomes" id="UP000829069">
    <property type="component" value="Plasmid p1"/>
</dbReference>
<dbReference type="SUPFAM" id="SSF161098">
    <property type="entry name" value="MetI-like"/>
    <property type="match status" value="1"/>
</dbReference>
<sequence>MRVIAKTGWQLLLPVSIFVAWAVWTTANPAMFFPTPARIWEAFQSGYLGEGLVRHVLPSLANLGLGLLIGVFAGLALGLILGLSKTLDYLLQPILDFGRAMPPPAILPFAILLLGVGYEMKVGLIAFGVMFPVLLNTIDGIRSLNSTMRAMTEVYRLPVGMRLFQVWLPAASPQILAGFRTSLAIGLLLMVVSEMVASTQGIGFFLLQSQRTFAIPEMWAGMLLLAIIGVALIAIFSAIESRLLHWHIKSAK</sequence>
<geneLocation type="plasmid" evidence="9 10">
    <name>p1</name>
</geneLocation>
<keyword evidence="2 7" id="KW-0813">Transport</keyword>
<reference evidence="9 10" key="1">
    <citation type="submission" date="2022-03" db="EMBL/GenBank/DDBJ databases">
        <title>Isotopic signatures of nitrous oxide derived from detoxification processes.</title>
        <authorList>
            <person name="Behrendt U."/>
            <person name="Buchen C."/>
            <person name="Well R."/>
            <person name="Ulrich A."/>
            <person name="Rohe L."/>
            <person name="Kolb S."/>
            <person name="Schloter M."/>
            <person name="Horn M.A."/>
            <person name="Augustin J."/>
        </authorList>
    </citation>
    <scope>NUCLEOTIDE SEQUENCE [LARGE SCALE GENOMIC DNA]</scope>
    <source>
        <strain evidence="9 10">S4-C24</strain>
        <plasmid evidence="9 10">p1</plasmid>
    </source>
</reference>
<evidence type="ECO:0000256" key="5">
    <source>
        <dbReference type="ARBA" id="ARBA00022989"/>
    </source>
</evidence>
<organism evidence="9 10">
    <name type="scientific">Arthrobacter sulfonylureivorans</name>
    <dbReference type="NCBI Taxonomy" id="2486855"/>
    <lineage>
        <taxon>Bacteria</taxon>
        <taxon>Bacillati</taxon>
        <taxon>Actinomycetota</taxon>
        <taxon>Actinomycetes</taxon>
        <taxon>Micrococcales</taxon>
        <taxon>Micrococcaceae</taxon>
        <taxon>Arthrobacter</taxon>
    </lineage>
</organism>
<evidence type="ECO:0000259" key="8">
    <source>
        <dbReference type="PROSITE" id="PS50928"/>
    </source>
</evidence>
<dbReference type="InterPro" id="IPR000515">
    <property type="entry name" value="MetI-like"/>
</dbReference>
<feature type="domain" description="ABC transmembrane type-1" evidence="8">
    <location>
        <begin position="52"/>
        <end position="240"/>
    </location>
</feature>
<dbReference type="PANTHER" id="PTHR30151">
    <property type="entry name" value="ALKANE SULFONATE ABC TRANSPORTER-RELATED, MEMBRANE SUBUNIT"/>
    <property type="match status" value="1"/>
</dbReference>
<keyword evidence="10" id="KW-1185">Reference proteome</keyword>
<dbReference type="Gene3D" id="1.10.3720.10">
    <property type="entry name" value="MetI-like"/>
    <property type="match status" value="1"/>
</dbReference>
<feature type="transmembrane region" description="Helical" evidence="7">
    <location>
        <begin position="183"/>
        <end position="207"/>
    </location>
</feature>
<feature type="transmembrane region" description="Helical" evidence="7">
    <location>
        <begin position="63"/>
        <end position="84"/>
    </location>
</feature>
<comment type="subcellular location">
    <subcellularLocation>
        <location evidence="1 7">Cell membrane</location>
        <topology evidence="1 7">Multi-pass membrane protein</topology>
    </subcellularLocation>
</comment>
<evidence type="ECO:0000256" key="1">
    <source>
        <dbReference type="ARBA" id="ARBA00004651"/>
    </source>
</evidence>
<dbReference type="PROSITE" id="PS50928">
    <property type="entry name" value="ABC_TM1"/>
    <property type="match status" value="1"/>
</dbReference>
<dbReference type="RefSeq" id="WP_241915475.1">
    <property type="nucleotide sequence ID" value="NZ_CP093327.1"/>
</dbReference>
<gene>
    <name evidence="9" type="ORF">MNQ99_18810</name>
</gene>
<keyword evidence="6 7" id="KW-0472">Membrane</keyword>
<feature type="transmembrane region" description="Helical" evidence="7">
    <location>
        <begin position="105"/>
        <end position="134"/>
    </location>
</feature>
<evidence type="ECO:0000256" key="7">
    <source>
        <dbReference type="RuleBase" id="RU363032"/>
    </source>
</evidence>
<protein>
    <submittedName>
        <fullName evidence="9">ABC transporter permease</fullName>
    </submittedName>
</protein>
<evidence type="ECO:0000256" key="6">
    <source>
        <dbReference type="ARBA" id="ARBA00023136"/>
    </source>
</evidence>
<dbReference type="InterPro" id="IPR035906">
    <property type="entry name" value="MetI-like_sf"/>
</dbReference>
<keyword evidence="9" id="KW-0614">Plasmid</keyword>
<proteinExistence type="inferred from homology"/>
<evidence type="ECO:0000256" key="2">
    <source>
        <dbReference type="ARBA" id="ARBA00022448"/>
    </source>
</evidence>
<keyword evidence="4 7" id="KW-0812">Transmembrane</keyword>
<name>A0ABY3WHC9_9MICC</name>
<evidence type="ECO:0000256" key="4">
    <source>
        <dbReference type="ARBA" id="ARBA00022692"/>
    </source>
</evidence>
<comment type="similarity">
    <text evidence="7">Belongs to the binding-protein-dependent transport system permease family.</text>
</comment>
<evidence type="ECO:0000313" key="10">
    <source>
        <dbReference type="Proteomes" id="UP000829069"/>
    </source>
</evidence>
<feature type="transmembrane region" description="Helical" evidence="7">
    <location>
        <begin position="219"/>
        <end position="239"/>
    </location>
</feature>
<keyword evidence="3" id="KW-1003">Cell membrane</keyword>
<dbReference type="Pfam" id="PF00528">
    <property type="entry name" value="BPD_transp_1"/>
    <property type="match status" value="1"/>
</dbReference>
<evidence type="ECO:0000313" key="9">
    <source>
        <dbReference type="EMBL" id="UNK47776.1"/>
    </source>
</evidence>
<keyword evidence="5 7" id="KW-1133">Transmembrane helix</keyword>
<dbReference type="PANTHER" id="PTHR30151:SF38">
    <property type="entry name" value="ALIPHATIC SULFONATES TRANSPORT PERMEASE PROTEIN SSUC-RELATED"/>
    <property type="match status" value="1"/>
</dbReference>